<feature type="region of interest" description="Disordered" evidence="1">
    <location>
        <begin position="192"/>
        <end position="213"/>
    </location>
</feature>
<feature type="compositionally biased region" description="Polar residues" evidence="1">
    <location>
        <begin position="116"/>
        <end position="128"/>
    </location>
</feature>
<feature type="region of interest" description="Disordered" evidence="1">
    <location>
        <begin position="100"/>
        <end position="128"/>
    </location>
</feature>
<dbReference type="STRING" id="101127.A0A1X2G4B9"/>
<name>A0A1X2G4B9_9FUNG</name>
<feature type="compositionally biased region" description="Low complexity" evidence="1">
    <location>
        <begin position="20"/>
        <end position="33"/>
    </location>
</feature>
<comment type="caution">
    <text evidence="3">The sequence shown here is derived from an EMBL/GenBank/DDBJ whole genome shotgun (WGS) entry which is preliminary data.</text>
</comment>
<protein>
    <submittedName>
        <fullName evidence="3">Uncharacterized protein</fullName>
    </submittedName>
</protein>
<dbReference type="Proteomes" id="UP000242146">
    <property type="component" value="Unassembled WGS sequence"/>
</dbReference>
<feature type="region of interest" description="Disordered" evidence="1">
    <location>
        <begin position="1"/>
        <end position="39"/>
    </location>
</feature>
<proteinExistence type="predicted"/>
<feature type="transmembrane region" description="Helical" evidence="2">
    <location>
        <begin position="49"/>
        <end position="70"/>
    </location>
</feature>
<feature type="compositionally biased region" description="Polar residues" evidence="1">
    <location>
        <begin position="260"/>
        <end position="293"/>
    </location>
</feature>
<feature type="compositionally biased region" description="Low complexity" evidence="1">
    <location>
        <begin position="192"/>
        <end position="203"/>
    </location>
</feature>
<organism evidence="3 4">
    <name type="scientific">Hesseltinella vesiculosa</name>
    <dbReference type="NCBI Taxonomy" id="101127"/>
    <lineage>
        <taxon>Eukaryota</taxon>
        <taxon>Fungi</taxon>
        <taxon>Fungi incertae sedis</taxon>
        <taxon>Mucoromycota</taxon>
        <taxon>Mucoromycotina</taxon>
        <taxon>Mucoromycetes</taxon>
        <taxon>Mucorales</taxon>
        <taxon>Cunninghamellaceae</taxon>
        <taxon>Hesseltinella</taxon>
    </lineage>
</organism>
<dbReference type="EMBL" id="MCGT01000047">
    <property type="protein sequence ID" value="ORX44597.1"/>
    <property type="molecule type" value="Genomic_DNA"/>
</dbReference>
<feature type="compositionally biased region" description="Low complexity" evidence="1">
    <location>
        <begin position="1"/>
        <end position="12"/>
    </location>
</feature>
<keyword evidence="2" id="KW-1133">Transmembrane helix</keyword>
<keyword evidence="4" id="KW-1185">Reference proteome</keyword>
<feature type="region of interest" description="Disordered" evidence="1">
    <location>
        <begin position="231"/>
        <end position="306"/>
    </location>
</feature>
<evidence type="ECO:0000313" key="3">
    <source>
        <dbReference type="EMBL" id="ORX44597.1"/>
    </source>
</evidence>
<evidence type="ECO:0000256" key="2">
    <source>
        <dbReference type="SAM" id="Phobius"/>
    </source>
</evidence>
<reference evidence="3 4" key="1">
    <citation type="submission" date="2016-07" db="EMBL/GenBank/DDBJ databases">
        <title>Pervasive Adenine N6-methylation of Active Genes in Fungi.</title>
        <authorList>
            <consortium name="DOE Joint Genome Institute"/>
            <person name="Mondo S.J."/>
            <person name="Dannebaum R.O."/>
            <person name="Kuo R.C."/>
            <person name="Labutti K."/>
            <person name="Haridas S."/>
            <person name="Kuo A."/>
            <person name="Salamov A."/>
            <person name="Ahrendt S.R."/>
            <person name="Lipzen A."/>
            <person name="Sullivan W."/>
            <person name="Andreopoulos W.B."/>
            <person name="Clum A."/>
            <person name="Lindquist E."/>
            <person name="Daum C."/>
            <person name="Ramamoorthy G.K."/>
            <person name="Gryganskyi A."/>
            <person name="Culley D."/>
            <person name="Magnuson J.K."/>
            <person name="James T.Y."/>
            <person name="O'Malley M.A."/>
            <person name="Stajich J.E."/>
            <person name="Spatafora J.W."/>
            <person name="Visel A."/>
            <person name="Grigoriev I.V."/>
        </authorList>
    </citation>
    <scope>NUCLEOTIDE SEQUENCE [LARGE SCALE GENOMIC DNA]</scope>
    <source>
        <strain evidence="3 4">NRRL 3301</strain>
    </source>
</reference>
<dbReference type="AlphaFoldDB" id="A0A1X2G4B9"/>
<feature type="region of interest" description="Disordered" evidence="1">
    <location>
        <begin position="350"/>
        <end position="372"/>
    </location>
</feature>
<evidence type="ECO:0000256" key="1">
    <source>
        <dbReference type="SAM" id="MobiDB-lite"/>
    </source>
</evidence>
<keyword evidence="2" id="KW-0472">Membrane</keyword>
<accession>A0A1X2G4B9</accession>
<dbReference type="OrthoDB" id="2282566at2759"/>
<keyword evidence="2" id="KW-0812">Transmembrane</keyword>
<gene>
    <name evidence="3" type="ORF">DM01DRAFT_1340356</name>
</gene>
<evidence type="ECO:0000313" key="4">
    <source>
        <dbReference type="Proteomes" id="UP000242146"/>
    </source>
</evidence>
<sequence length="372" mass="40129">MTPPTGTLGPLTSATSAPLSSVTGAASTSSSSPTPAPSEQQFTMAQLGGIIGGVAGGFLLLVALFACILMRQRSNKKFKRGRGITPSMVMDRNYLEQQPQLQQNQGAVSMDDRNNQHQQNSPYSFNAPQNAFGSQHFTPTSPSENITATVDEIYNIKQYNNSTEDQRRSRASANGARLSKYNYLAEAFQQMRAGQTNQQQQQQPMAELHKKESKVYAEDYPGLDAPGFVQYPDPVLASSPPRHQPVMPAAAMSPPPPKQALTTPTDKSRLQPPSTRSPKPNTSGTVSPSSTPDPANPTLHRGIISNSTVSVSNAQSTAVTKKLHFPGTSNYAGNRDSNLSEVSEYSTFSTYTDDANGYHPSPLASDKPYKFI</sequence>